<accession>A0ACB9N7E4</accession>
<dbReference type="EMBL" id="CM042887">
    <property type="protein sequence ID" value="KAI4331719.1"/>
    <property type="molecule type" value="Genomic_DNA"/>
</dbReference>
<sequence length="778" mass="86466">MILLLLLCLIPPSLSQNISSYTSSSSPWLPTSTQFLLSPNSVFAASFLASSSSNTTFSFSVYYHNLTPTTVVWSSSPVPSSSSLSISSSPSLLYLNTSSGHNAFPGTPSASSSNSTVSLSLRDDGCLIFGSGWRSFDYPTDTFLPGQTMNGTRLVSLNGRFSFDAKVLTFNDTDVYWPGYNGNKFLELSPTGDIDQEGGGLVMSADFGDSRLRRVVLGNDGNLRMFSYQDNVWNMVWQAIPELCQIHGSCGKNSICLSDGANSTYCVCPPGFRPISDGNYDCERKIEITSFANAKFLRLDYVNFSGGSNQTSLSVSNFSDCQARCLAQSTCEGFMFKYDGSGFCVLQLGRLLYGYWSPGTERAMFLMVDKLETDQSNFTGLTSLLETSCPVIISLPYPPGKSSADARNIAIVCTLFAAELISGMVFFWAFLKKYIKYRNMAQTLGLELLPAGGPKRFTLAEIKEATNGFSDPIGKGGFGDVYKGELSDKRVVAVKCLKNVAGGDGEFWAEVTIIARMHHLNLVRLWGFCVEKGQRILVYEYVPNGSLDKFLFQHNRSRSEEDMGEVAGESKPVLDWGIRYRIAVGVARAIAYLHEECLEWVLHCDIKPENILLGDDFCPKISDFGLAKLRKKEDMVSMSRIRGTRGYMAPEWAKTDQITPKADVYSFGMVLLELVSGVRNFEMQGSLMDSEDWYFPGWAFDKAFKEMKVEDILDRQIKHAYDNRVHLKLVDRMVKTAMWCLQDRPELRPSMGKVAKMLEGTVEIMEPKKPTIFYLGDE</sequence>
<organism evidence="1 2">
    <name type="scientific">Melastoma candidum</name>
    <dbReference type="NCBI Taxonomy" id="119954"/>
    <lineage>
        <taxon>Eukaryota</taxon>
        <taxon>Viridiplantae</taxon>
        <taxon>Streptophyta</taxon>
        <taxon>Embryophyta</taxon>
        <taxon>Tracheophyta</taxon>
        <taxon>Spermatophyta</taxon>
        <taxon>Magnoliopsida</taxon>
        <taxon>eudicotyledons</taxon>
        <taxon>Gunneridae</taxon>
        <taxon>Pentapetalae</taxon>
        <taxon>rosids</taxon>
        <taxon>malvids</taxon>
        <taxon>Myrtales</taxon>
        <taxon>Melastomataceae</taxon>
        <taxon>Melastomatoideae</taxon>
        <taxon>Melastomateae</taxon>
        <taxon>Melastoma</taxon>
    </lineage>
</organism>
<gene>
    <name evidence="1" type="ORF">MLD38_029875</name>
</gene>
<comment type="caution">
    <text evidence="1">The sequence shown here is derived from an EMBL/GenBank/DDBJ whole genome shotgun (WGS) entry which is preliminary data.</text>
</comment>
<protein>
    <submittedName>
        <fullName evidence="1">Uncharacterized protein</fullName>
    </submittedName>
</protein>
<dbReference type="Proteomes" id="UP001057402">
    <property type="component" value="Chromosome 8"/>
</dbReference>
<evidence type="ECO:0000313" key="1">
    <source>
        <dbReference type="EMBL" id="KAI4331719.1"/>
    </source>
</evidence>
<keyword evidence="2" id="KW-1185">Reference proteome</keyword>
<reference evidence="2" key="1">
    <citation type="journal article" date="2023" name="Front. Plant Sci.">
        <title>Chromosomal-level genome assembly of Melastoma candidum provides insights into trichome evolution.</title>
        <authorList>
            <person name="Zhong Y."/>
            <person name="Wu W."/>
            <person name="Sun C."/>
            <person name="Zou P."/>
            <person name="Liu Y."/>
            <person name="Dai S."/>
            <person name="Zhou R."/>
        </authorList>
    </citation>
    <scope>NUCLEOTIDE SEQUENCE [LARGE SCALE GENOMIC DNA]</scope>
</reference>
<proteinExistence type="predicted"/>
<evidence type="ECO:0000313" key="2">
    <source>
        <dbReference type="Proteomes" id="UP001057402"/>
    </source>
</evidence>
<name>A0ACB9N7E4_9MYRT</name>